<comment type="caution">
    <text evidence="3">The sequence shown here is derived from an EMBL/GenBank/DDBJ whole genome shotgun (WGS) entry which is preliminary data.</text>
</comment>
<dbReference type="InterPro" id="IPR052559">
    <property type="entry name" value="V-haloperoxidase"/>
</dbReference>
<dbReference type="RefSeq" id="WP_302039252.1">
    <property type="nucleotide sequence ID" value="NZ_JAUKPO010000012.1"/>
</dbReference>
<feature type="domain" description="Phosphatidic acid phosphatase type 2/haloperoxidase" evidence="2">
    <location>
        <begin position="308"/>
        <end position="443"/>
    </location>
</feature>
<evidence type="ECO:0000313" key="4">
    <source>
        <dbReference type="Proteomes" id="UP001168528"/>
    </source>
</evidence>
<dbReference type="CDD" id="cd03398">
    <property type="entry name" value="PAP2_haloperoxidase"/>
    <property type="match status" value="1"/>
</dbReference>
<dbReference type="EMBL" id="JAUKPO010000012">
    <property type="protein sequence ID" value="MDO1448448.1"/>
    <property type="molecule type" value="Genomic_DNA"/>
</dbReference>
<dbReference type="SUPFAM" id="SSF48317">
    <property type="entry name" value="Acid phosphatase/Vanadium-dependent haloperoxidase"/>
    <property type="match status" value="1"/>
</dbReference>
<keyword evidence="3" id="KW-0575">Peroxidase</keyword>
<dbReference type="PANTHER" id="PTHR34599">
    <property type="entry name" value="PEROXIDASE-RELATED"/>
    <property type="match status" value="1"/>
</dbReference>
<organism evidence="3 4">
    <name type="scientific">Rhodocytophaga aerolata</name>
    <dbReference type="NCBI Taxonomy" id="455078"/>
    <lineage>
        <taxon>Bacteria</taxon>
        <taxon>Pseudomonadati</taxon>
        <taxon>Bacteroidota</taxon>
        <taxon>Cytophagia</taxon>
        <taxon>Cytophagales</taxon>
        <taxon>Rhodocytophagaceae</taxon>
        <taxon>Rhodocytophaga</taxon>
    </lineage>
</organism>
<evidence type="ECO:0000313" key="3">
    <source>
        <dbReference type="EMBL" id="MDO1448448.1"/>
    </source>
</evidence>
<keyword evidence="4" id="KW-1185">Reference proteome</keyword>
<dbReference type="GO" id="GO:0004601">
    <property type="term" value="F:peroxidase activity"/>
    <property type="evidence" value="ECO:0007669"/>
    <property type="project" value="UniProtKB-KW"/>
</dbReference>
<dbReference type="EC" id="1.11.1.-" evidence="3"/>
<dbReference type="Proteomes" id="UP001168528">
    <property type="component" value="Unassembled WGS sequence"/>
</dbReference>
<accession>A0ABT8RB36</accession>
<keyword evidence="1" id="KW-0732">Signal</keyword>
<name>A0ABT8RB36_9BACT</name>
<sequence length="456" mass="51670">MRIKHYTYFLLLAMLIFVPVSCQQNTGEYRAKANNPAFLHRSVKKLTDVIVYDIFSPPVASRIYTYASIAAYEALLPNQQEYKSMVGQLKGLEQMPAVSPGLEYCFPLASVKALLTVGRTLTFSEEKIEAFEQEILKEFKDTGMPKEVYKNSIAYGQQVAEAVLAWAAKDKYKESRGFERYTVTNLPGTWVPTPPDYMDAIEPHWNSIRTFVLDSCSQFKAQQLPVYSLDSTSKFYKELKEVYETTSKLSEEQKEIANFWDCNPFNIEHTGHFMFGKKKISPGGHWIGIAALTCRKAKADFLQSAETYAIVSLALADGFISCWDEKYRSKLIRPETVINQHLDETWQPMLTTPPFPEYPSGHSVISSAAAVALTDLYGDNFTFVDSTEMDFGLPPREFNSFIQASEEAAISRLYGGIHYRSAIEDGIIMGRKVGTHLIQRIETRKKTLTLDQKVSK</sequence>
<evidence type="ECO:0000259" key="2">
    <source>
        <dbReference type="Pfam" id="PF01569"/>
    </source>
</evidence>
<gene>
    <name evidence="3" type="ORF">Q0590_19385</name>
</gene>
<reference evidence="3" key="1">
    <citation type="submission" date="2023-07" db="EMBL/GenBank/DDBJ databases">
        <title>The genome sequence of Rhodocytophaga aerolata KACC 12507.</title>
        <authorList>
            <person name="Zhang X."/>
        </authorList>
    </citation>
    <scope>NUCLEOTIDE SEQUENCE</scope>
    <source>
        <strain evidence="3">KACC 12507</strain>
    </source>
</reference>
<evidence type="ECO:0000256" key="1">
    <source>
        <dbReference type="SAM" id="SignalP"/>
    </source>
</evidence>
<protein>
    <submittedName>
        <fullName evidence="3">Vanadium-dependent haloperoxidase</fullName>
        <ecNumber evidence="3">1.11.1.-</ecNumber>
    </submittedName>
</protein>
<keyword evidence="3" id="KW-0560">Oxidoreductase</keyword>
<dbReference type="InterPro" id="IPR036938">
    <property type="entry name" value="PAP2/HPO_sf"/>
</dbReference>
<dbReference type="Pfam" id="PF01569">
    <property type="entry name" value="PAP2"/>
    <property type="match status" value="1"/>
</dbReference>
<feature type="chain" id="PRO_5046391252" evidence="1">
    <location>
        <begin position="23"/>
        <end position="456"/>
    </location>
</feature>
<proteinExistence type="predicted"/>
<dbReference type="PANTHER" id="PTHR34599:SF2">
    <property type="entry name" value="TRAF-TYPE DOMAIN-CONTAINING PROTEIN"/>
    <property type="match status" value="1"/>
</dbReference>
<dbReference type="InterPro" id="IPR000326">
    <property type="entry name" value="PAP2/HPO"/>
</dbReference>
<dbReference type="Gene3D" id="1.10.606.20">
    <property type="match status" value="1"/>
</dbReference>
<feature type="signal peptide" evidence="1">
    <location>
        <begin position="1"/>
        <end position="22"/>
    </location>
</feature>